<feature type="compositionally biased region" description="Low complexity" evidence="1">
    <location>
        <begin position="1"/>
        <end position="25"/>
    </location>
</feature>
<dbReference type="eggNOG" id="ENOG502RR5K">
    <property type="taxonomic scope" value="Eukaryota"/>
</dbReference>
<feature type="region of interest" description="Disordered" evidence="1">
    <location>
        <begin position="1"/>
        <end position="84"/>
    </location>
</feature>
<organism evidence="2 3">
    <name type="scientific">Hypocrea atroviridis (strain ATCC 20476 / IMI 206040)</name>
    <name type="common">Trichoderma atroviride</name>
    <dbReference type="NCBI Taxonomy" id="452589"/>
    <lineage>
        <taxon>Eukaryota</taxon>
        <taxon>Fungi</taxon>
        <taxon>Dikarya</taxon>
        <taxon>Ascomycota</taxon>
        <taxon>Pezizomycotina</taxon>
        <taxon>Sordariomycetes</taxon>
        <taxon>Hypocreomycetidae</taxon>
        <taxon>Hypocreales</taxon>
        <taxon>Hypocreaceae</taxon>
        <taxon>Trichoderma</taxon>
    </lineage>
</organism>
<accession>G9NTL9</accession>
<evidence type="ECO:0000313" key="3">
    <source>
        <dbReference type="Proteomes" id="UP000005426"/>
    </source>
</evidence>
<comment type="caution">
    <text evidence="2">The sequence shown here is derived from an EMBL/GenBank/DDBJ whole genome shotgun (WGS) entry which is preliminary data.</text>
</comment>
<proteinExistence type="predicted"/>
<dbReference type="Proteomes" id="UP000005426">
    <property type="component" value="Unassembled WGS sequence"/>
</dbReference>
<gene>
    <name evidence="2" type="ORF">TRIATDRAFT_299538</name>
</gene>
<dbReference type="EMBL" id="ABDG02000023">
    <property type="protein sequence ID" value="EHK46060.1"/>
    <property type="molecule type" value="Genomic_DNA"/>
</dbReference>
<protein>
    <submittedName>
        <fullName evidence="2">Uncharacterized protein</fullName>
    </submittedName>
</protein>
<dbReference type="OrthoDB" id="5425892at2759"/>
<dbReference type="OMA" id="QSWNAQD"/>
<reference evidence="2 3" key="1">
    <citation type="journal article" date="2011" name="Genome Biol.">
        <title>Comparative genome sequence analysis underscores mycoparasitism as the ancestral life style of Trichoderma.</title>
        <authorList>
            <person name="Kubicek C.P."/>
            <person name="Herrera-Estrella A."/>
            <person name="Seidl-Seiboth V."/>
            <person name="Martinez D.A."/>
            <person name="Druzhinina I.S."/>
            <person name="Thon M."/>
            <person name="Zeilinger S."/>
            <person name="Casas-Flores S."/>
            <person name="Horwitz B.A."/>
            <person name="Mukherjee P.K."/>
            <person name="Mukherjee M."/>
            <person name="Kredics L."/>
            <person name="Alcaraz L.D."/>
            <person name="Aerts A."/>
            <person name="Antal Z."/>
            <person name="Atanasova L."/>
            <person name="Cervantes-Badillo M.G."/>
            <person name="Challacombe J."/>
            <person name="Chertkov O."/>
            <person name="McCluskey K."/>
            <person name="Coulpier F."/>
            <person name="Deshpande N."/>
            <person name="von Doehren H."/>
            <person name="Ebbole D.J."/>
            <person name="Esquivel-Naranjo E.U."/>
            <person name="Fekete E."/>
            <person name="Flipphi M."/>
            <person name="Glaser F."/>
            <person name="Gomez-Rodriguez E.Y."/>
            <person name="Gruber S."/>
            <person name="Han C."/>
            <person name="Henrissat B."/>
            <person name="Hermosa R."/>
            <person name="Hernandez-Onate M."/>
            <person name="Karaffa L."/>
            <person name="Kosti I."/>
            <person name="Le Crom S."/>
            <person name="Lindquist E."/>
            <person name="Lucas S."/>
            <person name="Luebeck M."/>
            <person name="Luebeck P.S."/>
            <person name="Margeot A."/>
            <person name="Metz B."/>
            <person name="Misra M."/>
            <person name="Nevalainen H."/>
            <person name="Omann M."/>
            <person name="Packer N."/>
            <person name="Perrone G."/>
            <person name="Uresti-Rivera E.E."/>
            <person name="Salamov A."/>
            <person name="Schmoll M."/>
            <person name="Seiboth B."/>
            <person name="Shapiro H."/>
            <person name="Sukno S."/>
            <person name="Tamayo-Ramos J.A."/>
            <person name="Tisch D."/>
            <person name="Wiest A."/>
            <person name="Wilkinson H.H."/>
            <person name="Zhang M."/>
            <person name="Coutinho P.M."/>
            <person name="Kenerley C.M."/>
            <person name="Monte E."/>
            <person name="Baker S.E."/>
            <person name="Grigoriev I.V."/>
        </authorList>
    </citation>
    <scope>NUCLEOTIDE SEQUENCE [LARGE SCALE GENOMIC DNA]</scope>
    <source>
        <strain evidence="3">ATCC 20476 / IMI 206040</strain>
    </source>
</reference>
<evidence type="ECO:0000256" key="1">
    <source>
        <dbReference type="SAM" id="MobiDB-lite"/>
    </source>
</evidence>
<dbReference type="GeneID" id="25781415"/>
<evidence type="ECO:0000313" key="2">
    <source>
        <dbReference type="EMBL" id="EHK46060.1"/>
    </source>
</evidence>
<dbReference type="HOGENOM" id="CLU_195454_0_0_1"/>
<feature type="compositionally biased region" description="Polar residues" evidence="1">
    <location>
        <begin position="29"/>
        <end position="59"/>
    </location>
</feature>
<dbReference type="KEGG" id="tatv:25781415"/>
<keyword evidence="3" id="KW-1185">Reference proteome</keyword>
<name>G9NTL9_HYPAI</name>
<sequence>MNSSPQTTMSSSPPQTPTKTQQSQPFHPQDSSPACQSAIRHSSTWKPSSLNRRLSWNNQDQKHELQMSGIDGVRSGEQGFTERG</sequence>
<dbReference type="AlphaFoldDB" id="G9NTL9"/>